<keyword evidence="5" id="KW-1185">Reference proteome</keyword>
<reference evidence="4 5" key="1">
    <citation type="journal article" date="2010" name="PLoS Genet.">
        <title>Analysis of the Legionella longbeachae genome and transcriptome uncovers unique strategies to cause Legionnaires' disease.</title>
        <authorList>
            <person name="Cazalet C."/>
            <person name="Gomez-Valero L."/>
            <person name="Rusniok C."/>
            <person name="Lomma M."/>
            <person name="Dervins-Ravault D."/>
            <person name="Newton H."/>
            <person name="Sansom F."/>
            <person name="Jarraud S."/>
            <person name="Zidane N."/>
            <person name="Ma L."/>
            <person name="Bouchier C."/>
            <person name="Etienne J."/>
            <person name="Hartland E."/>
            <person name="Buchrieser C."/>
        </authorList>
    </citation>
    <scope>NUCLEOTIDE SEQUENCE [LARGE SCALE GENOMIC DNA]</scope>
    <source>
        <strain evidence="4 5">NSW150</strain>
    </source>
</reference>
<dbReference type="SMART" id="SM00248">
    <property type="entry name" value="ANK"/>
    <property type="match status" value="5"/>
</dbReference>
<dbReference type="PANTHER" id="PTHR24198">
    <property type="entry name" value="ANKYRIN REPEAT AND PROTEIN KINASE DOMAIN-CONTAINING PROTEIN"/>
    <property type="match status" value="1"/>
</dbReference>
<dbReference type="KEGG" id="llo:LLO_0037"/>
<keyword evidence="1" id="KW-0677">Repeat</keyword>
<dbReference type="PANTHER" id="PTHR24198:SF165">
    <property type="entry name" value="ANKYRIN REPEAT-CONTAINING PROTEIN-RELATED"/>
    <property type="match status" value="1"/>
</dbReference>
<dbReference type="Pfam" id="PF12796">
    <property type="entry name" value="Ank_2"/>
    <property type="match status" value="1"/>
</dbReference>
<evidence type="ECO:0000256" key="2">
    <source>
        <dbReference type="ARBA" id="ARBA00023043"/>
    </source>
</evidence>
<dbReference type="SUPFAM" id="SSF48403">
    <property type="entry name" value="Ankyrin repeat"/>
    <property type="match status" value="1"/>
</dbReference>
<dbReference type="Pfam" id="PF00023">
    <property type="entry name" value="Ank"/>
    <property type="match status" value="1"/>
</dbReference>
<accession>D3HN98</accession>
<dbReference type="EMBL" id="FN650140">
    <property type="protein sequence ID" value="CBJ10360.1"/>
    <property type="molecule type" value="Genomic_DNA"/>
</dbReference>
<gene>
    <name evidence="4" type="ordered locus">LLO_0037</name>
</gene>
<dbReference type="Proteomes" id="UP000001060">
    <property type="component" value="Chromosome"/>
</dbReference>
<dbReference type="STRING" id="661367.LLO_0037"/>
<dbReference type="InterPro" id="IPR002110">
    <property type="entry name" value="Ankyrin_rpt"/>
</dbReference>
<dbReference type="PROSITE" id="PS50297">
    <property type="entry name" value="ANK_REP_REGION"/>
    <property type="match status" value="1"/>
</dbReference>
<keyword evidence="2 3" id="KW-0040">ANK repeat</keyword>
<dbReference type="RefSeq" id="WP_003633806.1">
    <property type="nucleotide sequence ID" value="NC_013861.1"/>
</dbReference>
<protein>
    <submittedName>
        <fullName evidence="4">Putative ankyrin repeat protein</fullName>
    </submittedName>
</protein>
<dbReference type="Gene3D" id="1.25.40.20">
    <property type="entry name" value="Ankyrin repeat-containing domain"/>
    <property type="match status" value="2"/>
</dbReference>
<dbReference type="InterPro" id="IPR036770">
    <property type="entry name" value="Ankyrin_rpt-contain_sf"/>
</dbReference>
<evidence type="ECO:0000313" key="5">
    <source>
        <dbReference type="Proteomes" id="UP000001060"/>
    </source>
</evidence>
<evidence type="ECO:0000313" key="4">
    <source>
        <dbReference type="EMBL" id="CBJ10360.1"/>
    </source>
</evidence>
<feature type="repeat" description="ANK" evidence="3">
    <location>
        <begin position="109"/>
        <end position="141"/>
    </location>
</feature>
<evidence type="ECO:0000256" key="3">
    <source>
        <dbReference type="PROSITE-ProRule" id="PRU00023"/>
    </source>
</evidence>
<dbReference type="eggNOG" id="ENOG5030JSS">
    <property type="taxonomic scope" value="Bacteria"/>
</dbReference>
<dbReference type="AlphaFoldDB" id="D3HN98"/>
<sequence>MIIQNSPSRLEELLSQLKISNFQTNTDKAAQWIRANIMSDFPENADTTKIKEVFNAYQELNQQKNLNSIVDKSSGYNVVHQAAKLGFDRFLEKCHDKFVPKLLNMQSTMGHTALHLAALEGHYPTLKLLLERGAEPNIVNNQHKYPIHLAAVMRGNNDMKKRCIHDLLFKTNENALISSDLVGRTLLHAVINFEDPDLVKTILAKCPSLINSVDNLGQNVLHHTLIYKNDKLLDYFLSLNEVDKLLAKKTNNYSTALILACRYGNEKTVSKLLEHSKIIEIINHKDEHQRTAIQWAELNGNETSVSLLKEKGARFEKSKQGVSSLRY</sequence>
<dbReference type="OrthoDB" id="5649561at2"/>
<dbReference type="PROSITE" id="PS50088">
    <property type="entry name" value="ANK_REPEAT"/>
    <property type="match status" value="1"/>
</dbReference>
<name>D3HN98_LEGLN</name>
<organism evidence="4 5">
    <name type="scientific">Legionella longbeachae serogroup 1 (strain NSW150)</name>
    <dbReference type="NCBI Taxonomy" id="661367"/>
    <lineage>
        <taxon>Bacteria</taxon>
        <taxon>Pseudomonadati</taxon>
        <taxon>Pseudomonadota</taxon>
        <taxon>Gammaproteobacteria</taxon>
        <taxon>Legionellales</taxon>
        <taxon>Legionellaceae</taxon>
        <taxon>Legionella</taxon>
    </lineage>
</organism>
<dbReference type="HOGENOM" id="CLU_849394_0_0_6"/>
<dbReference type="GeneID" id="40924265"/>
<proteinExistence type="predicted"/>
<evidence type="ECO:0000256" key="1">
    <source>
        <dbReference type="ARBA" id="ARBA00022737"/>
    </source>
</evidence>